<evidence type="ECO:0000256" key="6">
    <source>
        <dbReference type="ARBA" id="ARBA00023136"/>
    </source>
</evidence>
<name>A0A8J3HWK4_9CHLR</name>
<evidence type="ECO:0000256" key="5">
    <source>
        <dbReference type="ARBA" id="ARBA00022989"/>
    </source>
</evidence>
<comment type="caution">
    <text evidence="9">The sequence shown here is derived from an EMBL/GenBank/DDBJ whole genome shotgun (WGS) entry which is preliminary data.</text>
</comment>
<accession>A0A8J3HWK4</accession>
<dbReference type="Pfam" id="PF00528">
    <property type="entry name" value="BPD_transp_1"/>
    <property type="match status" value="1"/>
</dbReference>
<evidence type="ECO:0000313" key="9">
    <source>
        <dbReference type="EMBL" id="GHO42345.1"/>
    </source>
</evidence>
<keyword evidence="2 7" id="KW-0813">Transport</keyword>
<dbReference type="CDD" id="cd06261">
    <property type="entry name" value="TM_PBP2"/>
    <property type="match status" value="1"/>
</dbReference>
<dbReference type="PANTHER" id="PTHR43744">
    <property type="entry name" value="ABC TRANSPORTER PERMEASE PROTEIN MG189-RELATED-RELATED"/>
    <property type="match status" value="1"/>
</dbReference>
<evidence type="ECO:0000313" key="10">
    <source>
        <dbReference type="Proteomes" id="UP000612362"/>
    </source>
</evidence>
<keyword evidence="4 7" id="KW-0812">Transmembrane</keyword>
<protein>
    <submittedName>
        <fullName evidence="9">Sugar ABC transporter permease</fullName>
    </submittedName>
</protein>
<dbReference type="RefSeq" id="WP_220191893.1">
    <property type="nucleotide sequence ID" value="NZ_BNJF01000001.1"/>
</dbReference>
<keyword evidence="3" id="KW-1003">Cell membrane</keyword>
<keyword evidence="10" id="KW-1185">Reference proteome</keyword>
<evidence type="ECO:0000256" key="4">
    <source>
        <dbReference type="ARBA" id="ARBA00022692"/>
    </source>
</evidence>
<dbReference type="InterPro" id="IPR000515">
    <property type="entry name" value="MetI-like"/>
</dbReference>
<organism evidence="9 10">
    <name type="scientific">Ktedonospora formicarum</name>
    <dbReference type="NCBI Taxonomy" id="2778364"/>
    <lineage>
        <taxon>Bacteria</taxon>
        <taxon>Bacillati</taxon>
        <taxon>Chloroflexota</taxon>
        <taxon>Ktedonobacteria</taxon>
        <taxon>Ktedonobacterales</taxon>
        <taxon>Ktedonobacteraceae</taxon>
        <taxon>Ktedonospora</taxon>
    </lineage>
</organism>
<feature type="transmembrane region" description="Helical" evidence="7">
    <location>
        <begin position="85"/>
        <end position="104"/>
    </location>
</feature>
<keyword evidence="5 7" id="KW-1133">Transmembrane helix</keyword>
<proteinExistence type="inferred from homology"/>
<reference evidence="9" key="1">
    <citation type="submission" date="2020-10" db="EMBL/GenBank/DDBJ databases">
        <title>Taxonomic study of unclassified bacteria belonging to the class Ktedonobacteria.</title>
        <authorList>
            <person name="Yabe S."/>
            <person name="Wang C.M."/>
            <person name="Zheng Y."/>
            <person name="Sakai Y."/>
            <person name="Cavaletti L."/>
            <person name="Monciardini P."/>
            <person name="Donadio S."/>
        </authorList>
    </citation>
    <scope>NUCLEOTIDE SEQUENCE</scope>
    <source>
        <strain evidence="9">SOSP1-1</strain>
    </source>
</reference>
<dbReference type="PROSITE" id="PS50928">
    <property type="entry name" value="ABC_TM1"/>
    <property type="match status" value="1"/>
</dbReference>
<dbReference type="GO" id="GO:0055085">
    <property type="term" value="P:transmembrane transport"/>
    <property type="evidence" value="ECO:0007669"/>
    <property type="project" value="InterPro"/>
</dbReference>
<evidence type="ECO:0000256" key="3">
    <source>
        <dbReference type="ARBA" id="ARBA00022475"/>
    </source>
</evidence>
<dbReference type="AlphaFoldDB" id="A0A8J3HWK4"/>
<evidence type="ECO:0000256" key="1">
    <source>
        <dbReference type="ARBA" id="ARBA00004651"/>
    </source>
</evidence>
<dbReference type="SUPFAM" id="SSF161098">
    <property type="entry name" value="MetI-like"/>
    <property type="match status" value="1"/>
</dbReference>
<feature type="transmembrane region" description="Helical" evidence="7">
    <location>
        <begin position="20"/>
        <end position="40"/>
    </location>
</feature>
<sequence>MAHAQIKRQSASKIKWGSIIPWIILLGTAVISLWPMYWLYVTALTPTTFSLKSPPDFFPVHADFSNLERLLNQATDYWSWAGNSLFISIAITVFHIFFDTLAGYSFAKRKFPGRDILFWIVIGTMMIPAYVTLIPLYLVTQNLGLVDTLWAVILPGFANVFGIFLMRQYIQTLPSELLDAARIDGCGEIRTFWHVILPLSRPAIGALAIFTFVQHWNDFLWPLIALQTSEHYTLSVGVASLQGEFSTDYGIIFAGAALAALPMVIFFLIFQRNFLSGVRMGAIKG</sequence>
<comment type="subcellular location">
    <subcellularLocation>
        <location evidence="1 7">Cell membrane</location>
        <topology evidence="1 7">Multi-pass membrane protein</topology>
    </subcellularLocation>
</comment>
<evidence type="ECO:0000259" key="8">
    <source>
        <dbReference type="PROSITE" id="PS50928"/>
    </source>
</evidence>
<feature type="transmembrane region" description="Helical" evidence="7">
    <location>
        <begin position="249"/>
        <end position="270"/>
    </location>
</feature>
<dbReference type="Gene3D" id="1.10.3720.10">
    <property type="entry name" value="MetI-like"/>
    <property type="match status" value="1"/>
</dbReference>
<dbReference type="InterPro" id="IPR035906">
    <property type="entry name" value="MetI-like_sf"/>
</dbReference>
<feature type="transmembrane region" description="Helical" evidence="7">
    <location>
        <begin position="149"/>
        <end position="170"/>
    </location>
</feature>
<feature type="transmembrane region" description="Helical" evidence="7">
    <location>
        <begin position="116"/>
        <end position="137"/>
    </location>
</feature>
<dbReference type="Proteomes" id="UP000612362">
    <property type="component" value="Unassembled WGS sequence"/>
</dbReference>
<keyword evidence="6 7" id="KW-0472">Membrane</keyword>
<evidence type="ECO:0000256" key="2">
    <source>
        <dbReference type="ARBA" id="ARBA00022448"/>
    </source>
</evidence>
<comment type="similarity">
    <text evidence="7">Belongs to the binding-protein-dependent transport system permease family.</text>
</comment>
<dbReference type="PANTHER" id="PTHR43744:SF12">
    <property type="entry name" value="ABC TRANSPORTER PERMEASE PROTEIN MG189-RELATED"/>
    <property type="match status" value="1"/>
</dbReference>
<evidence type="ECO:0000256" key="7">
    <source>
        <dbReference type="RuleBase" id="RU363032"/>
    </source>
</evidence>
<dbReference type="GO" id="GO:0005886">
    <property type="term" value="C:plasma membrane"/>
    <property type="evidence" value="ECO:0007669"/>
    <property type="project" value="UniProtKB-SubCell"/>
</dbReference>
<dbReference type="EMBL" id="BNJF01000001">
    <property type="protein sequence ID" value="GHO42345.1"/>
    <property type="molecule type" value="Genomic_DNA"/>
</dbReference>
<gene>
    <name evidence="9" type="ORF">KSX_05080</name>
</gene>
<feature type="domain" description="ABC transmembrane type-1" evidence="8">
    <location>
        <begin position="81"/>
        <end position="270"/>
    </location>
</feature>
<feature type="transmembrane region" description="Helical" evidence="7">
    <location>
        <begin position="191"/>
        <end position="213"/>
    </location>
</feature>